<name>A0AAN6WLK3_9PEZI</name>
<comment type="caution">
    <text evidence="2">The sequence shown here is derived from an EMBL/GenBank/DDBJ whole genome shotgun (WGS) entry which is preliminary data.</text>
</comment>
<gene>
    <name evidence="2" type="ORF">QBC35DRAFT_509721</name>
</gene>
<reference evidence="2" key="1">
    <citation type="journal article" date="2023" name="Mol. Phylogenet. Evol.">
        <title>Genome-scale phylogeny and comparative genomics of the fungal order Sordariales.</title>
        <authorList>
            <person name="Hensen N."/>
            <person name="Bonometti L."/>
            <person name="Westerberg I."/>
            <person name="Brannstrom I.O."/>
            <person name="Guillou S."/>
            <person name="Cros-Aarteil S."/>
            <person name="Calhoun S."/>
            <person name="Haridas S."/>
            <person name="Kuo A."/>
            <person name="Mondo S."/>
            <person name="Pangilinan J."/>
            <person name="Riley R."/>
            <person name="LaButti K."/>
            <person name="Andreopoulos B."/>
            <person name="Lipzen A."/>
            <person name="Chen C."/>
            <person name="Yan M."/>
            <person name="Daum C."/>
            <person name="Ng V."/>
            <person name="Clum A."/>
            <person name="Steindorff A."/>
            <person name="Ohm R.A."/>
            <person name="Martin F."/>
            <person name="Silar P."/>
            <person name="Natvig D.O."/>
            <person name="Lalanne C."/>
            <person name="Gautier V."/>
            <person name="Ament-Velasquez S.L."/>
            <person name="Kruys A."/>
            <person name="Hutchinson M.I."/>
            <person name="Powell A.J."/>
            <person name="Barry K."/>
            <person name="Miller A.N."/>
            <person name="Grigoriev I.V."/>
            <person name="Debuchy R."/>
            <person name="Gladieux P."/>
            <person name="Hiltunen Thoren M."/>
            <person name="Johannesson H."/>
        </authorList>
    </citation>
    <scope>NUCLEOTIDE SEQUENCE</scope>
    <source>
        <strain evidence="2">PSN309</strain>
    </source>
</reference>
<feature type="transmembrane region" description="Helical" evidence="1">
    <location>
        <begin position="76"/>
        <end position="94"/>
    </location>
</feature>
<organism evidence="2 3">
    <name type="scientific">Podospora australis</name>
    <dbReference type="NCBI Taxonomy" id="1536484"/>
    <lineage>
        <taxon>Eukaryota</taxon>
        <taxon>Fungi</taxon>
        <taxon>Dikarya</taxon>
        <taxon>Ascomycota</taxon>
        <taxon>Pezizomycotina</taxon>
        <taxon>Sordariomycetes</taxon>
        <taxon>Sordariomycetidae</taxon>
        <taxon>Sordariales</taxon>
        <taxon>Podosporaceae</taxon>
        <taxon>Podospora</taxon>
    </lineage>
</organism>
<dbReference type="EMBL" id="MU864638">
    <property type="protein sequence ID" value="KAK4182577.1"/>
    <property type="molecule type" value="Genomic_DNA"/>
</dbReference>
<evidence type="ECO:0000313" key="2">
    <source>
        <dbReference type="EMBL" id="KAK4182577.1"/>
    </source>
</evidence>
<accession>A0AAN6WLK3</accession>
<keyword evidence="1" id="KW-0472">Membrane</keyword>
<evidence type="ECO:0000256" key="1">
    <source>
        <dbReference type="SAM" id="Phobius"/>
    </source>
</evidence>
<keyword evidence="1" id="KW-0812">Transmembrane</keyword>
<keyword evidence="1" id="KW-1133">Transmembrane helix</keyword>
<reference evidence="2" key="2">
    <citation type="submission" date="2023-05" db="EMBL/GenBank/DDBJ databases">
        <authorList>
            <consortium name="Lawrence Berkeley National Laboratory"/>
            <person name="Steindorff A."/>
            <person name="Hensen N."/>
            <person name="Bonometti L."/>
            <person name="Westerberg I."/>
            <person name="Brannstrom I.O."/>
            <person name="Guillou S."/>
            <person name="Cros-Aarteil S."/>
            <person name="Calhoun S."/>
            <person name="Haridas S."/>
            <person name="Kuo A."/>
            <person name="Mondo S."/>
            <person name="Pangilinan J."/>
            <person name="Riley R."/>
            <person name="Labutti K."/>
            <person name="Andreopoulos B."/>
            <person name="Lipzen A."/>
            <person name="Chen C."/>
            <person name="Yanf M."/>
            <person name="Daum C."/>
            <person name="Ng V."/>
            <person name="Clum A."/>
            <person name="Ohm R."/>
            <person name="Martin F."/>
            <person name="Silar P."/>
            <person name="Natvig D."/>
            <person name="Lalanne C."/>
            <person name="Gautier V."/>
            <person name="Ament-Velasquez S.L."/>
            <person name="Kruys A."/>
            <person name="Hutchinson M.I."/>
            <person name="Powell A.J."/>
            <person name="Barry K."/>
            <person name="Miller A.N."/>
            <person name="Grigoriev I.V."/>
            <person name="Debuchy R."/>
            <person name="Gladieux P."/>
            <person name="Thoren M.H."/>
            <person name="Johannesson H."/>
        </authorList>
    </citation>
    <scope>NUCLEOTIDE SEQUENCE</scope>
    <source>
        <strain evidence="2">PSN309</strain>
    </source>
</reference>
<sequence length="98" mass="10741">MESVIPNGEGDSVEAPCECECRKESAVPVVRSQTSITVTQAINVLKLWWATIAATILMLGVAGLYVHLIMRADQGVVDFLCITLPFMVFVYLIVKRIG</sequence>
<dbReference type="AlphaFoldDB" id="A0AAN6WLK3"/>
<proteinExistence type="predicted"/>
<protein>
    <submittedName>
        <fullName evidence="2">Uncharacterized protein</fullName>
    </submittedName>
</protein>
<evidence type="ECO:0000313" key="3">
    <source>
        <dbReference type="Proteomes" id="UP001302126"/>
    </source>
</evidence>
<feature type="transmembrane region" description="Helical" evidence="1">
    <location>
        <begin position="47"/>
        <end position="70"/>
    </location>
</feature>
<keyword evidence="3" id="KW-1185">Reference proteome</keyword>
<dbReference type="Proteomes" id="UP001302126">
    <property type="component" value="Unassembled WGS sequence"/>
</dbReference>